<evidence type="ECO:0000256" key="2">
    <source>
        <dbReference type="ARBA" id="ARBA00022679"/>
    </source>
</evidence>
<dbReference type="InterPro" id="IPR043519">
    <property type="entry name" value="NT_sf"/>
</dbReference>
<name>A0ABX0H825_9BACT</name>
<evidence type="ECO:0000256" key="3">
    <source>
        <dbReference type="ARBA" id="ARBA00022695"/>
    </source>
</evidence>
<dbReference type="Gene3D" id="3.30.460.10">
    <property type="entry name" value="Beta Polymerase, domain 2"/>
    <property type="match status" value="1"/>
</dbReference>
<comment type="caution">
    <text evidence="9">The sequence shown here is derived from an EMBL/GenBank/DDBJ whole genome shotgun (WGS) entry which is preliminary data.</text>
</comment>
<evidence type="ECO:0000313" key="9">
    <source>
        <dbReference type="EMBL" id="NHE57804.1"/>
    </source>
</evidence>
<dbReference type="CDD" id="cd05403">
    <property type="entry name" value="NT_KNTase_like"/>
    <property type="match status" value="1"/>
</dbReference>
<evidence type="ECO:0000313" key="10">
    <source>
        <dbReference type="Proteomes" id="UP000649799"/>
    </source>
</evidence>
<gene>
    <name evidence="9" type="ORF">G9Q97_13395</name>
</gene>
<protein>
    <submittedName>
        <fullName evidence="9">Nucleotidyltransferase domain-containing protein</fullName>
    </submittedName>
</protein>
<evidence type="ECO:0000259" key="8">
    <source>
        <dbReference type="Pfam" id="PF18765"/>
    </source>
</evidence>
<keyword evidence="7" id="KW-0460">Magnesium</keyword>
<dbReference type="Proteomes" id="UP000649799">
    <property type="component" value="Unassembled WGS sequence"/>
</dbReference>
<sequence>MHALIEQRKEELKNICERLKIKRLYAFGSAVASDKLRGNSDIDFLISFDDKISPEEYSENYFQLQYALRNLFNREIDIITERSLSNPYFIESVNKNKVLIYEA</sequence>
<evidence type="ECO:0000256" key="1">
    <source>
        <dbReference type="ARBA" id="ARBA00001946"/>
    </source>
</evidence>
<dbReference type="InterPro" id="IPR041633">
    <property type="entry name" value="Polbeta"/>
</dbReference>
<evidence type="ECO:0000256" key="6">
    <source>
        <dbReference type="ARBA" id="ARBA00022840"/>
    </source>
</evidence>
<dbReference type="PANTHER" id="PTHR33571:SF12">
    <property type="entry name" value="BSL3053 PROTEIN"/>
    <property type="match status" value="1"/>
</dbReference>
<keyword evidence="3" id="KW-0548">Nucleotidyltransferase</keyword>
<keyword evidence="5" id="KW-0547">Nucleotide-binding</keyword>
<keyword evidence="2" id="KW-0808">Transferase</keyword>
<comment type="cofactor">
    <cofactor evidence="1">
        <name>Mg(2+)</name>
        <dbReference type="ChEBI" id="CHEBI:18420"/>
    </cofactor>
</comment>
<proteinExistence type="predicted"/>
<organism evidence="9 10">
    <name type="scientific">Cyclobacterium plantarum</name>
    <dbReference type="NCBI Taxonomy" id="2716263"/>
    <lineage>
        <taxon>Bacteria</taxon>
        <taxon>Pseudomonadati</taxon>
        <taxon>Bacteroidota</taxon>
        <taxon>Cytophagia</taxon>
        <taxon>Cytophagales</taxon>
        <taxon>Cyclobacteriaceae</taxon>
        <taxon>Cyclobacterium</taxon>
    </lineage>
</organism>
<accession>A0ABX0H825</accession>
<keyword evidence="6" id="KW-0067">ATP-binding</keyword>
<evidence type="ECO:0000256" key="7">
    <source>
        <dbReference type="ARBA" id="ARBA00022842"/>
    </source>
</evidence>
<dbReference type="Pfam" id="PF18765">
    <property type="entry name" value="Polbeta"/>
    <property type="match status" value="1"/>
</dbReference>
<reference evidence="9 10" key="1">
    <citation type="submission" date="2020-03" db="EMBL/GenBank/DDBJ databases">
        <title>Cyclobacterium plantarum sp. nov., a marine bacterium isolated from a coastal-marine wetland.</title>
        <authorList>
            <person name="Sanchez-Porro C."/>
            <person name="Ventosa A."/>
            <person name="Amoozegar M."/>
        </authorList>
    </citation>
    <scope>NUCLEOTIDE SEQUENCE [LARGE SCALE GENOMIC DNA]</scope>
    <source>
        <strain evidence="9 10">GBPx2</strain>
    </source>
</reference>
<dbReference type="SUPFAM" id="SSF81301">
    <property type="entry name" value="Nucleotidyltransferase"/>
    <property type="match status" value="1"/>
</dbReference>
<dbReference type="PANTHER" id="PTHR33571">
    <property type="entry name" value="SSL8005 PROTEIN"/>
    <property type="match status" value="1"/>
</dbReference>
<evidence type="ECO:0000256" key="4">
    <source>
        <dbReference type="ARBA" id="ARBA00022723"/>
    </source>
</evidence>
<dbReference type="InterPro" id="IPR052038">
    <property type="entry name" value="Type-VII_TA_antitoxin"/>
</dbReference>
<keyword evidence="10" id="KW-1185">Reference proteome</keyword>
<evidence type="ECO:0000256" key="5">
    <source>
        <dbReference type="ARBA" id="ARBA00022741"/>
    </source>
</evidence>
<feature type="domain" description="Polymerase beta nucleotidyltransferase" evidence="8">
    <location>
        <begin position="10"/>
        <end position="102"/>
    </location>
</feature>
<keyword evidence="4" id="KW-0479">Metal-binding</keyword>
<dbReference type="EMBL" id="JAANYN010000005">
    <property type="protein sequence ID" value="NHE57804.1"/>
    <property type="molecule type" value="Genomic_DNA"/>
</dbReference>